<evidence type="ECO:0000313" key="1">
    <source>
        <dbReference type="EMBL" id="EGC15360.1"/>
    </source>
</evidence>
<comment type="caution">
    <text evidence="1">The sequence shown here is derived from an EMBL/GenBank/DDBJ whole genome shotgun (WGS) entry which is preliminary data.</text>
</comment>
<dbReference type="EMBL" id="ACGX02000006">
    <property type="protein sequence ID" value="EGC15360.1"/>
    <property type="molecule type" value="Genomic_DNA"/>
</dbReference>
<gene>
    <name evidence="1" type="ORF">HMPREF0536_11009</name>
</gene>
<name>A0A828RFF5_LIMRT</name>
<organism evidence="1 2">
    <name type="scientific">Limosilactobacillus reuteri MM4-1A</name>
    <dbReference type="NCBI Taxonomy" id="548485"/>
    <lineage>
        <taxon>Bacteria</taxon>
        <taxon>Bacillati</taxon>
        <taxon>Bacillota</taxon>
        <taxon>Bacilli</taxon>
        <taxon>Lactobacillales</taxon>
        <taxon>Lactobacillaceae</taxon>
        <taxon>Limosilactobacillus</taxon>
    </lineage>
</organism>
<dbReference type="AlphaFoldDB" id="A0A828RFF5"/>
<sequence>MLSFEEKLSVNPLLDSDKMEKIINSTSHPLNEYAKKQFQKALEYYNDDYKVIERAVSSKSSRKFIALYKNNEEIISYYLNKYHSVKPAIGAMCFYLLYYTGDDVKQVNRILHRTPLFKYWNNASQNEDQSIVDWDNIYEETSLDGKSFEYIKTKGEVEIISLKYKR</sequence>
<protein>
    <submittedName>
        <fullName evidence="1">Uncharacterized protein</fullName>
    </submittedName>
</protein>
<reference evidence="1 2" key="1">
    <citation type="submission" date="2011-01" db="EMBL/GenBank/DDBJ databases">
        <authorList>
            <person name="Muzny D."/>
            <person name="Qin X."/>
            <person name="Buhay C."/>
            <person name="Dugan-Rocha S."/>
            <person name="Ding Y."/>
            <person name="Chen G."/>
            <person name="Hawes A."/>
            <person name="Holder M."/>
            <person name="Jhangiani S."/>
            <person name="Johnson A."/>
            <person name="Khan Z."/>
            <person name="Li Z."/>
            <person name="Liu W."/>
            <person name="Liu X."/>
            <person name="Perez L."/>
            <person name="Shen H."/>
            <person name="Wang Q."/>
            <person name="Watt J."/>
            <person name="Xi L."/>
            <person name="Xin Y."/>
            <person name="Zhou J."/>
            <person name="Deng J."/>
            <person name="Jiang H."/>
            <person name="Liu Y."/>
            <person name="Qu J."/>
            <person name="Song X.-Z."/>
            <person name="Zhang L."/>
            <person name="Villasana D."/>
            <person name="Johnson A."/>
            <person name="Liu J."/>
            <person name="Liyanage D."/>
            <person name="Lorensuhewa L."/>
            <person name="Robinson T."/>
            <person name="Song A."/>
            <person name="Song B.-B."/>
            <person name="Dinh H."/>
            <person name="Thornton R."/>
            <person name="Coyle M."/>
            <person name="Francisco L."/>
            <person name="Jackson L."/>
            <person name="Javaid M."/>
            <person name="Korchina V."/>
            <person name="Kovar C."/>
            <person name="Mata R."/>
            <person name="Mathew T."/>
            <person name="Ngo R."/>
            <person name="Nguyen L."/>
            <person name="Nguyen N."/>
            <person name="Okwuonu G."/>
            <person name="Ongeri F."/>
            <person name="Pham C."/>
            <person name="Simmons D."/>
            <person name="Wilczek-Boney K."/>
            <person name="Hale W."/>
            <person name="Jakkamsetti A."/>
            <person name="Pham P."/>
            <person name="Ruth R."/>
            <person name="San Lucas F."/>
            <person name="Warren J."/>
            <person name="Zhang J."/>
            <person name="Zhao Z."/>
            <person name="Zhou C."/>
            <person name="Zhu D."/>
            <person name="Lee S."/>
            <person name="Bess C."/>
            <person name="Blankenburg K."/>
            <person name="Forbes L."/>
            <person name="Fu Q."/>
            <person name="Gubbala S."/>
            <person name="Hirani K."/>
            <person name="Jayaseelan J.C."/>
            <person name="Lara F."/>
            <person name="Munidasa M."/>
            <person name="Palculict T."/>
            <person name="Patil S."/>
            <person name="Pu L.-L."/>
            <person name="Saada N."/>
            <person name="Tang L."/>
            <person name="Weissenberger G."/>
            <person name="Zhu Y."/>
            <person name="Hemphill L."/>
            <person name="Shang Y."/>
            <person name="Youmans B."/>
            <person name="Ayvaz T."/>
            <person name="Ross M."/>
            <person name="Santibanez J."/>
            <person name="Aqrawi P."/>
            <person name="Gross S."/>
            <person name="Joshi V."/>
            <person name="Fowler G."/>
            <person name="Nazareth L."/>
            <person name="Reid J."/>
            <person name="Worley K."/>
            <person name="Petrosino J."/>
            <person name="Highlander S."/>
            <person name="Gibbs R."/>
        </authorList>
    </citation>
    <scope>NUCLEOTIDE SEQUENCE [LARGE SCALE GENOMIC DNA]</scope>
    <source>
        <strain evidence="1 2">MM4-1A</strain>
    </source>
</reference>
<proteinExistence type="predicted"/>
<dbReference type="RefSeq" id="WP_003668224.1">
    <property type="nucleotide sequence ID" value="NZ_ACGX02000006.1"/>
</dbReference>
<dbReference type="Proteomes" id="UP000004335">
    <property type="component" value="Unassembled WGS sequence"/>
</dbReference>
<accession>A0A828RFF5</accession>
<evidence type="ECO:0000313" key="2">
    <source>
        <dbReference type="Proteomes" id="UP000004335"/>
    </source>
</evidence>